<dbReference type="InterPro" id="IPR011990">
    <property type="entry name" value="TPR-like_helical_dom_sf"/>
</dbReference>
<keyword evidence="2" id="KW-1133">Transmembrane helix</keyword>
<reference evidence="4 5" key="1">
    <citation type="submission" date="2015-07" db="EMBL/GenBank/DDBJ databases">
        <title>Genome analysis of myxobacterium Chondromyces crocatus Cm c5 reveals a high potential for natural compound synthesis and the genetic basis for the loss of fruiting body formation.</title>
        <authorList>
            <person name="Zaburannyi N."/>
            <person name="Bunk B."/>
            <person name="Maier J."/>
            <person name="Overmann J."/>
            <person name="Mueller R."/>
        </authorList>
    </citation>
    <scope>NUCLEOTIDE SEQUENCE [LARGE SCALE GENOMIC DNA]</scope>
    <source>
        <strain evidence="4 5">Cm c5</strain>
    </source>
</reference>
<evidence type="ECO:0000256" key="3">
    <source>
        <dbReference type="SAM" id="SignalP"/>
    </source>
</evidence>
<feature type="transmembrane region" description="Helical" evidence="2">
    <location>
        <begin position="235"/>
        <end position="257"/>
    </location>
</feature>
<feature type="transmembrane region" description="Helical" evidence="2">
    <location>
        <begin position="291"/>
        <end position="315"/>
    </location>
</feature>
<sequence>MVRGSVVVAALLQLGVLSLVSVAEGQPSVETVEALEQAKRSARSFADQGFEHFEAGRHEEAIAAFSAAYERYRAPTLLLMIAQASEKLGRLVEARAHYQQVIDEQLTHYAPKEFYEAQVRAKVDLEALDARIPVVEVAVSGAPADEVTLLVDGKAASAGVVRLNPGEHALQATAPGREGVRRSLTLAEGERVQVTLALAAPEATLGPAPHALPSPAPAPPAAPPSAATERSSRPYLIPALGAFGLAGVAAVVCAVTGEMSLNATESLGGECVGARCYDDAGGATYDRARTLGAVSTVSFVVASAATVAGATLLLWPSTTAAEPKAALHVSPAWVGVQGTF</sequence>
<evidence type="ECO:0008006" key="6">
    <source>
        <dbReference type="Google" id="ProtNLM"/>
    </source>
</evidence>
<evidence type="ECO:0000313" key="4">
    <source>
        <dbReference type="EMBL" id="AKT37383.1"/>
    </source>
</evidence>
<dbReference type="EMBL" id="CP012159">
    <property type="protein sequence ID" value="AKT37383.1"/>
    <property type="molecule type" value="Genomic_DNA"/>
</dbReference>
<gene>
    <name evidence="4" type="ORF">CMC5_015180</name>
</gene>
<keyword evidence="2" id="KW-0472">Membrane</keyword>
<feature type="signal peptide" evidence="3">
    <location>
        <begin position="1"/>
        <end position="23"/>
    </location>
</feature>
<feature type="compositionally biased region" description="Pro residues" evidence="1">
    <location>
        <begin position="210"/>
        <end position="223"/>
    </location>
</feature>
<dbReference type="KEGG" id="ccro:CMC5_015180"/>
<evidence type="ECO:0000256" key="1">
    <source>
        <dbReference type="SAM" id="MobiDB-lite"/>
    </source>
</evidence>
<dbReference type="STRING" id="52.CMC5_015180"/>
<protein>
    <recommendedName>
        <fullName evidence="6">PEGA domain-containing protein</fullName>
    </recommendedName>
</protein>
<keyword evidence="5" id="KW-1185">Reference proteome</keyword>
<dbReference type="AlphaFoldDB" id="A0A0K1E9X1"/>
<feature type="region of interest" description="Disordered" evidence="1">
    <location>
        <begin position="205"/>
        <end position="229"/>
    </location>
</feature>
<evidence type="ECO:0000256" key="2">
    <source>
        <dbReference type="SAM" id="Phobius"/>
    </source>
</evidence>
<feature type="chain" id="PRO_5005459129" description="PEGA domain-containing protein" evidence="3">
    <location>
        <begin position="24"/>
        <end position="340"/>
    </location>
</feature>
<evidence type="ECO:0000313" key="5">
    <source>
        <dbReference type="Proteomes" id="UP000067626"/>
    </source>
</evidence>
<name>A0A0K1E9X1_CHOCO</name>
<organism evidence="4 5">
    <name type="scientific">Chondromyces crocatus</name>
    <dbReference type="NCBI Taxonomy" id="52"/>
    <lineage>
        <taxon>Bacteria</taxon>
        <taxon>Pseudomonadati</taxon>
        <taxon>Myxococcota</taxon>
        <taxon>Polyangia</taxon>
        <taxon>Polyangiales</taxon>
        <taxon>Polyangiaceae</taxon>
        <taxon>Chondromyces</taxon>
    </lineage>
</organism>
<dbReference type="Gene3D" id="1.25.40.10">
    <property type="entry name" value="Tetratricopeptide repeat domain"/>
    <property type="match status" value="1"/>
</dbReference>
<dbReference type="SUPFAM" id="SSF48452">
    <property type="entry name" value="TPR-like"/>
    <property type="match status" value="1"/>
</dbReference>
<proteinExistence type="predicted"/>
<accession>A0A0K1E9X1</accession>
<keyword evidence="2" id="KW-0812">Transmembrane</keyword>
<keyword evidence="3" id="KW-0732">Signal</keyword>
<dbReference type="OrthoDB" id="9766710at2"/>
<dbReference type="Proteomes" id="UP000067626">
    <property type="component" value="Chromosome"/>
</dbReference>
<dbReference type="RefSeq" id="WP_156338325.1">
    <property type="nucleotide sequence ID" value="NZ_CP012159.1"/>
</dbReference>